<protein>
    <recommendedName>
        <fullName evidence="4">Myb-like domain-containing protein</fullName>
    </recommendedName>
</protein>
<sequence length="128" mass="14547">MDIVDMNVFPKLLCGWSWEENKLFELALAVVDEEDPQRWEVVAALLGGEKSAEDVIESGKLDHKLGQPQNYVQVVDLCTQSVCWTDENNNCNYRSFKDLSAACKYHISLLVIQKLVKFKPDGMTLPKL</sequence>
<keyword evidence="2" id="KW-0804">Transcription</keyword>
<evidence type="ECO:0000256" key="3">
    <source>
        <dbReference type="ARBA" id="ARBA00023242"/>
    </source>
</evidence>
<keyword evidence="1" id="KW-0805">Transcription regulation</keyword>
<dbReference type="PANTHER" id="PTHR43952">
    <property type="entry name" value="MYB FAMILY TRANSCRIPTION FACTOR-RELATED"/>
    <property type="match status" value="1"/>
</dbReference>
<evidence type="ECO:0000256" key="1">
    <source>
        <dbReference type="ARBA" id="ARBA00023015"/>
    </source>
</evidence>
<name>A0A6J5U5Z9_PRUAR</name>
<accession>A0A6J5U5Z9</accession>
<evidence type="ECO:0000256" key="2">
    <source>
        <dbReference type="ARBA" id="ARBA00023163"/>
    </source>
</evidence>
<dbReference type="PANTHER" id="PTHR43952:SF45">
    <property type="entry name" value="PROTEIN RADIALIS-LIKE 4"/>
    <property type="match status" value="1"/>
</dbReference>
<evidence type="ECO:0000313" key="6">
    <source>
        <dbReference type="Proteomes" id="UP000507222"/>
    </source>
</evidence>
<evidence type="ECO:0000259" key="4">
    <source>
        <dbReference type="Pfam" id="PF23082"/>
    </source>
</evidence>
<dbReference type="InterPro" id="IPR044636">
    <property type="entry name" value="RADIALIS-like"/>
</dbReference>
<dbReference type="InterPro" id="IPR001005">
    <property type="entry name" value="SANT/Myb"/>
</dbReference>
<reference evidence="5 6" key="1">
    <citation type="submission" date="2020-05" db="EMBL/GenBank/DDBJ databases">
        <authorList>
            <person name="Campoy J."/>
            <person name="Schneeberger K."/>
            <person name="Spophaly S."/>
        </authorList>
    </citation>
    <scope>NUCLEOTIDE SEQUENCE [LARGE SCALE GENOMIC DNA]</scope>
    <source>
        <strain evidence="5">PruArmRojPasFocal</strain>
    </source>
</reference>
<dbReference type="GO" id="GO:0003700">
    <property type="term" value="F:DNA-binding transcription factor activity"/>
    <property type="evidence" value="ECO:0007669"/>
    <property type="project" value="InterPro"/>
</dbReference>
<gene>
    <name evidence="5" type="ORF">CURHAP_LOCUS18270</name>
</gene>
<dbReference type="AlphaFoldDB" id="A0A6J5U5Z9"/>
<dbReference type="Gene3D" id="1.10.10.60">
    <property type="entry name" value="Homeodomain-like"/>
    <property type="match status" value="1"/>
</dbReference>
<dbReference type="EMBL" id="CAEKDK010000003">
    <property type="protein sequence ID" value="CAB4271830.1"/>
    <property type="molecule type" value="Genomic_DNA"/>
</dbReference>
<organism evidence="5 6">
    <name type="scientific">Prunus armeniaca</name>
    <name type="common">Apricot</name>
    <name type="synonym">Armeniaca vulgaris</name>
    <dbReference type="NCBI Taxonomy" id="36596"/>
    <lineage>
        <taxon>Eukaryota</taxon>
        <taxon>Viridiplantae</taxon>
        <taxon>Streptophyta</taxon>
        <taxon>Embryophyta</taxon>
        <taxon>Tracheophyta</taxon>
        <taxon>Spermatophyta</taxon>
        <taxon>Magnoliopsida</taxon>
        <taxon>eudicotyledons</taxon>
        <taxon>Gunneridae</taxon>
        <taxon>Pentapetalae</taxon>
        <taxon>rosids</taxon>
        <taxon>fabids</taxon>
        <taxon>Rosales</taxon>
        <taxon>Rosaceae</taxon>
        <taxon>Amygdaloideae</taxon>
        <taxon>Amygdaleae</taxon>
        <taxon>Prunus</taxon>
    </lineage>
</organism>
<evidence type="ECO:0000313" key="5">
    <source>
        <dbReference type="EMBL" id="CAB4271830.1"/>
    </source>
</evidence>
<proteinExistence type="predicted"/>
<dbReference type="Pfam" id="PF23082">
    <property type="entry name" value="Myb_DNA-binding_2"/>
    <property type="match status" value="1"/>
</dbReference>
<dbReference type="InterPro" id="IPR009057">
    <property type="entry name" value="Homeodomain-like_sf"/>
</dbReference>
<dbReference type="SUPFAM" id="SSF46689">
    <property type="entry name" value="Homeodomain-like"/>
    <property type="match status" value="1"/>
</dbReference>
<feature type="domain" description="Myb-like" evidence="4">
    <location>
        <begin position="16"/>
        <end position="65"/>
    </location>
</feature>
<dbReference type="Proteomes" id="UP000507222">
    <property type="component" value="Unassembled WGS sequence"/>
</dbReference>
<keyword evidence="3" id="KW-0539">Nucleus</keyword>